<proteinExistence type="inferred from homology"/>
<dbReference type="GO" id="GO:0055085">
    <property type="term" value="P:transmembrane transport"/>
    <property type="evidence" value="ECO:0007669"/>
    <property type="project" value="InterPro"/>
</dbReference>
<name>A0A8D6T0Z6_9EURY</name>
<dbReference type="InterPro" id="IPR049278">
    <property type="entry name" value="MS_channel_C"/>
</dbReference>
<comment type="subcellular location">
    <subcellularLocation>
        <location evidence="1">Cell membrane</location>
        <topology evidence="1">Multi-pass membrane protein</topology>
    </subcellularLocation>
</comment>
<evidence type="ECO:0000313" key="11">
    <source>
        <dbReference type="EMBL" id="CAB3289726.1"/>
    </source>
</evidence>
<dbReference type="SUPFAM" id="SSF82689">
    <property type="entry name" value="Mechanosensitive channel protein MscS (YggB), C-terminal domain"/>
    <property type="match status" value="1"/>
</dbReference>
<dbReference type="InterPro" id="IPR010920">
    <property type="entry name" value="LSM_dom_sf"/>
</dbReference>
<dbReference type="InterPro" id="IPR049142">
    <property type="entry name" value="MS_channel_1st"/>
</dbReference>
<dbReference type="InterPro" id="IPR011066">
    <property type="entry name" value="MscS_channel_C_sf"/>
</dbReference>
<evidence type="ECO:0000256" key="5">
    <source>
        <dbReference type="ARBA" id="ARBA00022989"/>
    </source>
</evidence>
<dbReference type="Gene3D" id="1.10.287.1260">
    <property type="match status" value="1"/>
</dbReference>
<dbReference type="Pfam" id="PF21088">
    <property type="entry name" value="MS_channel_1st"/>
    <property type="match status" value="1"/>
</dbReference>
<dbReference type="InterPro" id="IPR023408">
    <property type="entry name" value="MscS_beta-dom_sf"/>
</dbReference>
<dbReference type="Proteomes" id="UP000679213">
    <property type="component" value="Chromosome I"/>
</dbReference>
<organism evidence="11 12">
    <name type="scientific">Methanocaldococcus lauensis</name>
    <dbReference type="NCBI Taxonomy" id="2546128"/>
    <lineage>
        <taxon>Archaea</taxon>
        <taxon>Methanobacteriati</taxon>
        <taxon>Methanobacteriota</taxon>
        <taxon>Methanomada group</taxon>
        <taxon>Methanococci</taxon>
        <taxon>Methanococcales</taxon>
        <taxon>Methanocaldococcaceae</taxon>
        <taxon>Methanocaldococcus</taxon>
    </lineage>
</organism>
<dbReference type="SUPFAM" id="SSF82861">
    <property type="entry name" value="Mechanosensitive channel protein MscS (YggB), transmembrane region"/>
    <property type="match status" value="1"/>
</dbReference>
<feature type="domain" description="Mechanosensitive ion channel MscS C-terminal" evidence="9">
    <location>
        <begin position="257"/>
        <end position="347"/>
    </location>
</feature>
<dbReference type="GO" id="GO:0005886">
    <property type="term" value="C:plasma membrane"/>
    <property type="evidence" value="ECO:0007669"/>
    <property type="project" value="UniProtKB-SubCell"/>
</dbReference>
<sequence>MVIQIINDIIIHNSIINYVLCFLSIFFSLLIGRYIGALIERIADKLSKKKVLELDEIVIRALSLPIAIGIILSGLYLGISFIYLPPSIKLYIDRGILVAFILCVVIFFDKFISELVERYLADTISKKTMMEVDEQVIILIKKSIRLFIWFIGLMLILSNLGYDIKTLLAGLGIGGLAFALASQNYVSNLIAGLIILTDKPFKIGHWINFSGGMGIVEDIGIRSTKIRAVDNSIIVVPNSKLIDDIIQTTPSKNKWKVTMTIGLTYNTTADEIIKAKEIIKKILLEHPNVENEPITVYFKEYGDWSLNIQVVYYIKNTKYNGYQRYIETVDDINLKIKREFEKEGLEFAFPTYTVYLKTENEN</sequence>
<keyword evidence="6 7" id="KW-0472">Membrane</keyword>
<feature type="transmembrane region" description="Helical" evidence="7">
    <location>
        <begin position="57"/>
        <end position="84"/>
    </location>
</feature>
<evidence type="ECO:0000256" key="6">
    <source>
        <dbReference type="ARBA" id="ARBA00023136"/>
    </source>
</evidence>
<feature type="transmembrane region" description="Helical" evidence="7">
    <location>
        <begin position="15"/>
        <end position="36"/>
    </location>
</feature>
<keyword evidence="12" id="KW-1185">Reference proteome</keyword>
<evidence type="ECO:0000259" key="9">
    <source>
        <dbReference type="Pfam" id="PF21082"/>
    </source>
</evidence>
<comment type="similarity">
    <text evidence="2">Belongs to the MscS (TC 1.A.23) family.</text>
</comment>
<gene>
    <name evidence="11" type="ORF">MLAUSG7_1391</name>
</gene>
<dbReference type="Pfam" id="PF00924">
    <property type="entry name" value="MS_channel_2nd"/>
    <property type="match status" value="1"/>
</dbReference>
<feature type="domain" description="Mechanosensitive ion channel transmembrane helices 2/3" evidence="10">
    <location>
        <begin position="144"/>
        <end position="183"/>
    </location>
</feature>
<evidence type="ECO:0000256" key="3">
    <source>
        <dbReference type="ARBA" id="ARBA00022475"/>
    </source>
</evidence>
<keyword evidence="4 7" id="KW-0812">Transmembrane</keyword>
<dbReference type="PANTHER" id="PTHR30566">
    <property type="entry name" value="YNAI-RELATED MECHANOSENSITIVE ION CHANNEL"/>
    <property type="match status" value="1"/>
</dbReference>
<keyword evidence="3" id="KW-1003">Cell membrane</keyword>
<evidence type="ECO:0000313" key="12">
    <source>
        <dbReference type="Proteomes" id="UP000679213"/>
    </source>
</evidence>
<feature type="transmembrane region" description="Helical" evidence="7">
    <location>
        <begin position="90"/>
        <end position="108"/>
    </location>
</feature>
<dbReference type="InterPro" id="IPR011014">
    <property type="entry name" value="MscS_channel_TM-2"/>
</dbReference>
<dbReference type="GeneID" id="65884176"/>
<dbReference type="RefSeq" id="WP_214399706.1">
    <property type="nucleotide sequence ID" value="NZ_LR792632.1"/>
</dbReference>
<dbReference type="AlphaFoldDB" id="A0A8D6T0Z6"/>
<dbReference type="Gene3D" id="3.30.70.100">
    <property type="match status" value="1"/>
</dbReference>
<feature type="transmembrane region" description="Helical" evidence="7">
    <location>
        <begin position="144"/>
        <end position="162"/>
    </location>
</feature>
<feature type="domain" description="Mechanosensitive ion channel MscS" evidence="8">
    <location>
        <begin position="184"/>
        <end position="246"/>
    </location>
</feature>
<reference evidence="11 12" key="1">
    <citation type="submission" date="2020-04" db="EMBL/GenBank/DDBJ databases">
        <authorList>
            <consortium name="Genoscope - CEA"/>
            <person name="William W."/>
        </authorList>
    </citation>
    <scope>NUCLEOTIDE SEQUENCE [LARGE SCALE GENOMIC DNA]</scope>
    <source>
        <strain evidence="11 12">SG7</strain>
    </source>
</reference>
<evidence type="ECO:0000256" key="1">
    <source>
        <dbReference type="ARBA" id="ARBA00004651"/>
    </source>
</evidence>
<evidence type="ECO:0000256" key="7">
    <source>
        <dbReference type="SAM" id="Phobius"/>
    </source>
</evidence>
<evidence type="ECO:0000259" key="8">
    <source>
        <dbReference type="Pfam" id="PF00924"/>
    </source>
</evidence>
<dbReference type="PANTHER" id="PTHR30566:SF5">
    <property type="entry name" value="MECHANOSENSITIVE ION CHANNEL PROTEIN 1, MITOCHONDRIAL-RELATED"/>
    <property type="match status" value="1"/>
</dbReference>
<dbReference type="InterPro" id="IPR006685">
    <property type="entry name" value="MscS_channel_2nd"/>
</dbReference>
<dbReference type="SUPFAM" id="SSF50182">
    <property type="entry name" value="Sm-like ribonucleoproteins"/>
    <property type="match status" value="1"/>
</dbReference>
<evidence type="ECO:0000256" key="4">
    <source>
        <dbReference type="ARBA" id="ARBA00022692"/>
    </source>
</evidence>
<dbReference type="Gene3D" id="2.30.30.60">
    <property type="match status" value="1"/>
</dbReference>
<feature type="transmembrane region" description="Helical" evidence="7">
    <location>
        <begin position="168"/>
        <end position="196"/>
    </location>
</feature>
<evidence type="ECO:0000259" key="10">
    <source>
        <dbReference type="Pfam" id="PF21088"/>
    </source>
</evidence>
<dbReference type="Pfam" id="PF21082">
    <property type="entry name" value="MS_channel_3rd"/>
    <property type="match status" value="1"/>
</dbReference>
<protein>
    <submittedName>
        <fullName evidence="11">Large-conductance mechanosensitive channel MscMJLR</fullName>
    </submittedName>
</protein>
<dbReference type="EMBL" id="LR792632">
    <property type="protein sequence ID" value="CAB3289726.1"/>
    <property type="molecule type" value="Genomic_DNA"/>
</dbReference>
<keyword evidence="5 7" id="KW-1133">Transmembrane helix</keyword>
<evidence type="ECO:0000256" key="2">
    <source>
        <dbReference type="ARBA" id="ARBA00008017"/>
    </source>
</evidence>
<accession>A0A8D6T0Z6</accession>
<dbReference type="KEGG" id="mesg:MLAUSG7_1391"/>